<keyword evidence="4 10" id="KW-0808">Transferase</keyword>
<dbReference type="EMBL" id="FNOJ01000008">
    <property type="protein sequence ID" value="SDW57914.1"/>
    <property type="molecule type" value="Genomic_DNA"/>
</dbReference>
<gene>
    <name evidence="10" type="ORF">SAMN04489725_10891</name>
</gene>
<keyword evidence="3 10" id="KW-0328">Glycosyltransferase</keyword>
<feature type="transmembrane region" description="Helical" evidence="8">
    <location>
        <begin position="343"/>
        <end position="362"/>
    </location>
</feature>
<dbReference type="GO" id="GO:0016763">
    <property type="term" value="F:pentosyltransferase activity"/>
    <property type="evidence" value="ECO:0007669"/>
    <property type="project" value="TreeGrafter"/>
</dbReference>
<feature type="domain" description="Glycosyltransferase RgtA/B/C/D-like" evidence="9">
    <location>
        <begin position="69"/>
        <end position="226"/>
    </location>
</feature>
<feature type="transmembrane region" description="Helical" evidence="8">
    <location>
        <begin position="206"/>
        <end position="227"/>
    </location>
</feature>
<evidence type="ECO:0000256" key="4">
    <source>
        <dbReference type="ARBA" id="ARBA00022679"/>
    </source>
</evidence>
<evidence type="ECO:0000256" key="2">
    <source>
        <dbReference type="ARBA" id="ARBA00022475"/>
    </source>
</evidence>
<feature type="transmembrane region" description="Helical" evidence="8">
    <location>
        <begin position="114"/>
        <end position="131"/>
    </location>
</feature>
<evidence type="ECO:0000256" key="8">
    <source>
        <dbReference type="SAM" id="Phobius"/>
    </source>
</evidence>
<keyword evidence="5 8" id="KW-0812">Transmembrane</keyword>
<reference evidence="11" key="1">
    <citation type="submission" date="2016-10" db="EMBL/GenBank/DDBJ databases">
        <authorList>
            <person name="Varghese N."/>
        </authorList>
    </citation>
    <scope>NUCLEOTIDE SEQUENCE [LARGE SCALE GENOMIC DNA]</scope>
    <source>
        <strain evidence="11">DSM 12489</strain>
    </source>
</reference>
<sequence length="433" mass="49662">MRKAKAHSRAWMWIAAVALVPRLLVIFTYGPHMSLHSDDAGYYRSAVWFLQSGTLSYYTPEKPTLHMMPGITFLLAAIIALFGQGAFGLYVGKIVFALIGAAGVVGIYKTVGKITSPAFAAIVALAIALYPPSVEIDTLFLTEPLFTATFAWAFYYLLKLEETKALRDLVWLSIFFMLAMYVRPNVALWAVIGILYLAAKRYPRRLLVRHAGIAAAIGIAFMLPWWVRNEVVFHKFVLLTDDSWNPLLLGTFQGQGYPPPANEGAVEHQLLREHPNLRPQRLHELPWFALEKQVAIQRMREWLKTNPQSFWHTYLWVKPQILWLRAYLPIPIFGMKGVQLFSLQRWLVYVSIIGHAVAMVFAKGRRLQLLLVWVSLLYFTLLFCVFFAFERYNVPIEWLMLMGAPAGLWAFVRWLLRPMAKHKRRRRPAAGRA</sequence>
<dbReference type="Proteomes" id="UP000182589">
    <property type="component" value="Unassembled WGS sequence"/>
</dbReference>
<keyword evidence="11" id="KW-1185">Reference proteome</keyword>
<dbReference type="AlphaFoldDB" id="A0A1H2UQR9"/>
<feature type="transmembrane region" description="Helical" evidence="8">
    <location>
        <begin position="369"/>
        <end position="389"/>
    </location>
</feature>
<dbReference type="PANTHER" id="PTHR33908:SF11">
    <property type="entry name" value="MEMBRANE PROTEIN"/>
    <property type="match status" value="1"/>
</dbReference>
<evidence type="ECO:0000256" key="5">
    <source>
        <dbReference type="ARBA" id="ARBA00022692"/>
    </source>
</evidence>
<feature type="transmembrane region" description="Helical" evidence="8">
    <location>
        <begin position="90"/>
        <end position="108"/>
    </location>
</feature>
<dbReference type="GO" id="GO:0005886">
    <property type="term" value="C:plasma membrane"/>
    <property type="evidence" value="ECO:0007669"/>
    <property type="project" value="UniProtKB-SubCell"/>
</dbReference>
<dbReference type="RefSeq" id="WP_006445852.1">
    <property type="nucleotide sequence ID" value="NZ_FNOJ01000008.1"/>
</dbReference>
<feature type="transmembrane region" description="Helical" evidence="8">
    <location>
        <begin position="395"/>
        <end position="416"/>
    </location>
</feature>
<evidence type="ECO:0000256" key="3">
    <source>
        <dbReference type="ARBA" id="ARBA00022676"/>
    </source>
</evidence>
<keyword evidence="7 8" id="KW-0472">Membrane</keyword>
<evidence type="ECO:0000256" key="7">
    <source>
        <dbReference type="ARBA" id="ARBA00023136"/>
    </source>
</evidence>
<evidence type="ECO:0000259" key="9">
    <source>
        <dbReference type="Pfam" id="PF13231"/>
    </source>
</evidence>
<keyword evidence="2" id="KW-1003">Cell membrane</keyword>
<feature type="transmembrane region" description="Helical" evidence="8">
    <location>
        <begin position="138"/>
        <end position="158"/>
    </location>
</feature>
<dbReference type="InterPro" id="IPR038731">
    <property type="entry name" value="RgtA/B/C-like"/>
</dbReference>
<name>A0A1H2UQR9_9BACL</name>
<evidence type="ECO:0000256" key="1">
    <source>
        <dbReference type="ARBA" id="ARBA00004651"/>
    </source>
</evidence>
<dbReference type="STRING" id="89784.SAMN04489725_10891"/>
<proteinExistence type="predicted"/>
<accession>A0A1H2UQR9</accession>
<dbReference type="Pfam" id="PF13231">
    <property type="entry name" value="PMT_2"/>
    <property type="match status" value="1"/>
</dbReference>
<dbReference type="InterPro" id="IPR050297">
    <property type="entry name" value="LipidA_mod_glycosyltrf_83"/>
</dbReference>
<protein>
    <submittedName>
        <fullName evidence="10">Dolichyl-phosphate-mannose-protein mannosyltransferase</fullName>
    </submittedName>
</protein>
<evidence type="ECO:0000313" key="11">
    <source>
        <dbReference type="Proteomes" id="UP000182589"/>
    </source>
</evidence>
<feature type="transmembrane region" description="Helical" evidence="8">
    <location>
        <begin position="12"/>
        <end position="30"/>
    </location>
</feature>
<feature type="transmembrane region" description="Helical" evidence="8">
    <location>
        <begin position="170"/>
        <end position="199"/>
    </location>
</feature>
<feature type="transmembrane region" description="Helical" evidence="8">
    <location>
        <begin position="65"/>
        <end position="83"/>
    </location>
</feature>
<keyword evidence="6 8" id="KW-1133">Transmembrane helix</keyword>
<dbReference type="GO" id="GO:0009103">
    <property type="term" value="P:lipopolysaccharide biosynthetic process"/>
    <property type="evidence" value="ECO:0007669"/>
    <property type="project" value="UniProtKB-ARBA"/>
</dbReference>
<comment type="subcellular location">
    <subcellularLocation>
        <location evidence="1">Cell membrane</location>
        <topology evidence="1">Multi-pass membrane protein</topology>
    </subcellularLocation>
</comment>
<organism evidence="10 11">
    <name type="scientific">Alicyclobacillus hesperidum</name>
    <dbReference type="NCBI Taxonomy" id="89784"/>
    <lineage>
        <taxon>Bacteria</taxon>
        <taxon>Bacillati</taxon>
        <taxon>Bacillota</taxon>
        <taxon>Bacilli</taxon>
        <taxon>Bacillales</taxon>
        <taxon>Alicyclobacillaceae</taxon>
        <taxon>Alicyclobacillus</taxon>
    </lineage>
</organism>
<evidence type="ECO:0000256" key="6">
    <source>
        <dbReference type="ARBA" id="ARBA00022989"/>
    </source>
</evidence>
<evidence type="ECO:0000313" key="10">
    <source>
        <dbReference type="EMBL" id="SDW57914.1"/>
    </source>
</evidence>
<dbReference type="PANTHER" id="PTHR33908">
    <property type="entry name" value="MANNOSYLTRANSFERASE YKCB-RELATED"/>
    <property type="match status" value="1"/>
</dbReference>